<reference evidence="2 3" key="1">
    <citation type="submission" date="2022-03" db="EMBL/GenBank/DDBJ databases">
        <authorList>
            <person name="Jo J.-H."/>
            <person name="Im W.-T."/>
        </authorList>
    </citation>
    <scope>NUCLEOTIDE SEQUENCE [LARGE SCALE GENOMIC DNA]</scope>
    <source>
        <strain evidence="2 3">SM33</strain>
    </source>
</reference>
<dbReference type="RefSeq" id="WP_241446031.1">
    <property type="nucleotide sequence ID" value="NZ_JAKZHW010000001.1"/>
</dbReference>
<keyword evidence="1" id="KW-0472">Membrane</keyword>
<keyword evidence="1" id="KW-1133">Transmembrane helix</keyword>
<evidence type="ECO:0000256" key="1">
    <source>
        <dbReference type="SAM" id="Phobius"/>
    </source>
</evidence>
<dbReference type="EMBL" id="JAKZHW010000001">
    <property type="protein sequence ID" value="MCH8615292.1"/>
    <property type="molecule type" value="Genomic_DNA"/>
</dbReference>
<name>A0ABS9VJZ8_9SPHN</name>
<accession>A0ABS9VJZ8</accession>
<proteinExistence type="predicted"/>
<feature type="transmembrane region" description="Helical" evidence="1">
    <location>
        <begin position="12"/>
        <end position="30"/>
    </location>
</feature>
<gene>
    <name evidence="2" type="ORF">LZ016_04125</name>
</gene>
<comment type="caution">
    <text evidence="2">The sequence shown here is derived from an EMBL/GenBank/DDBJ whole genome shotgun (WGS) entry which is preliminary data.</text>
</comment>
<evidence type="ECO:0000313" key="3">
    <source>
        <dbReference type="Proteomes" id="UP001203058"/>
    </source>
</evidence>
<organism evidence="2 3">
    <name type="scientific">Sphingomonas telluris</name>
    <dbReference type="NCBI Taxonomy" id="2907998"/>
    <lineage>
        <taxon>Bacteria</taxon>
        <taxon>Pseudomonadati</taxon>
        <taxon>Pseudomonadota</taxon>
        <taxon>Alphaproteobacteria</taxon>
        <taxon>Sphingomonadales</taxon>
        <taxon>Sphingomonadaceae</taxon>
        <taxon>Sphingomonas</taxon>
    </lineage>
</organism>
<protein>
    <submittedName>
        <fullName evidence="2">Flp family type IVb pilin</fullName>
    </submittedName>
</protein>
<keyword evidence="1" id="KW-0812">Transmembrane</keyword>
<dbReference type="Proteomes" id="UP001203058">
    <property type="component" value="Unassembled WGS sequence"/>
</dbReference>
<sequence>MRKTDGGSNAEYALILAILGTGLVLAALLLGDVAATATNEAGVCIETSGSSCS</sequence>
<keyword evidence="3" id="KW-1185">Reference proteome</keyword>
<evidence type="ECO:0000313" key="2">
    <source>
        <dbReference type="EMBL" id="MCH8615292.1"/>
    </source>
</evidence>